<dbReference type="InterPro" id="IPR003018">
    <property type="entry name" value="GAF"/>
</dbReference>
<accession>A0ABX6K8A8</accession>
<dbReference type="Pfam" id="PF01590">
    <property type="entry name" value="GAF"/>
    <property type="match status" value="1"/>
</dbReference>
<dbReference type="PROSITE" id="PS50887">
    <property type="entry name" value="GGDEF"/>
    <property type="match status" value="1"/>
</dbReference>
<dbReference type="InterPro" id="IPR043128">
    <property type="entry name" value="Rev_trsase/Diguanyl_cyclase"/>
</dbReference>
<keyword evidence="3" id="KW-1185">Reference proteome</keyword>
<protein>
    <submittedName>
        <fullName evidence="2">Sensor domain-containing diguanylate cyclase</fullName>
    </submittedName>
</protein>
<gene>
    <name evidence="2" type="ORF">HBA18_08580</name>
</gene>
<evidence type="ECO:0000313" key="2">
    <source>
        <dbReference type="EMBL" id="QIR06425.1"/>
    </source>
</evidence>
<dbReference type="SUPFAM" id="SSF55781">
    <property type="entry name" value="GAF domain-like"/>
    <property type="match status" value="1"/>
</dbReference>
<dbReference type="InterPro" id="IPR000160">
    <property type="entry name" value="GGDEF_dom"/>
</dbReference>
<dbReference type="Pfam" id="PF00990">
    <property type="entry name" value="GGDEF"/>
    <property type="match status" value="1"/>
</dbReference>
<dbReference type="RefSeq" id="WP_167314574.1">
    <property type="nucleotide sequence ID" value="NZ_CP050266.1"/>
</dbReference>
<dbReference type="NCBIfam" id="TIGR00254">
    <property type="entry name" value="GGDEF"/>
    <property type="match status" value="1"/>
</dbReference>
<feature type="domain" description="GGDEF" evidence="1">
    <location>
        <begin position="194"/>
        <end position="319"/>
    </location>
</feature>
<name>A0ABX6K8A8_SALCS</name>
<dbReference type="Gene3D" id="3.30.450.40">
    <property type="match status" value="1"/>
</dbReference>
<dbReference type="PANTHER" id="PTHR43102">
    <property type="entry name" value="SLR1143 PROTEIN"/>
    <property type="match status" value="1"/>
</dbReference>
<evidence type="ECO:0000259" key="1">
    <source>
        <dbReference type="PROSITE" id="PS50887"/>
    </source>
</evidence>
<organism evidence="2 3">
    <name type="scientific">Salinivibrio costicola</name>
    <name type="common">Vibrio costicola</name>
    <dbReference type="NCBI Taxonomy" id="51367"/>
    <lineage>
        <taxon>Bacteria</taxon>
        <taxon>Pseudomonadati</taxon>
        <taxon>Pseudomonadota</taxon>
        <taxon>Gammaproteobacteria</taxon>
        <taxon>Vibrionales</taxon>
        <taxon>Vibrionaceae</taxon>
        <taxon>Salinivibrio</taxon>
    </lineage>
</organism>
<evidence type="ECO:0000313" key="3">
    <source>
        <dbReference type="Proteomes" id="UP000501408"/>
    </source>
</evidence>
<reference evidence="2 3" key="1">
    <citation type="submission" date="2020-03" db="EMBL/GenBank/DDBJ databases">
        <title>Genome mining reveals the biosynthetic pathways of PHA and ectoines of the halophilic strain Salinivibrio costicola M318 isolated from fermented shrimp paste.</title>
        <authorList>
            <person name="Doan T.V."/>
            <person name="Tran L.T."/>
            <person name="Trieu T.A."/>
            <person name="Nguyen Q.V."/>
            <person name="Quach T.N."/>
            <person name="Phi T.Q."/>
            <person name="Kumar S."/>
        </authorList>
    </citation>
    <scope>NUCLEOTIDE SEQUENCE [LARGE SCALE GENOMIC DNA]</scope>
    <source>
        <strain evidence="2 3">M318</strain>
    </source>
</reference>
<dbReference type="InterPro" id="IPR029016">
    <property type="entry name" value="GAF-like_dom_sf"/>
</dbReference>
<dbReference type="EMBL" id="CP050266">
    <property type="protein sequence ID" value="QIR06425.1"/>
    <property type="molecule type" value="Genomic_DNA"/>
</dbReference>
<dbReference type="CDD" id="cd01949">
    <property type="entry name" value="GGDEF"/>
    <property type="match status" value="1"/>
</dbReference>
<dbReference type="SUPFAM" id="SSF55073">
    <property type="entry name" value="Nucleotide cyclase"/>
    <property type="match status" value="1"/>
</dbReference>
<dbReference type="Proteomes" id="UP000501408">
    <property type="component" value="Chromosome 1"/>
</dbReference>
<dbReference type="SMART" id="SM00065">
    <property type="entry name" value="GAF"/>
    <property type="match status" value="1"/>
</dbReference>
<dbReference type="Gene3D" id="3.30.70.270">
    <property type="match status" value="1"/>
</dbReference>
<dbReference type="PANTHER" id="PTHR43102:SF2">
    <property type="entry name" value="GAF DOMAIN-CONTAINING PROTEIN"/>
    <property type="match status" value="1"/>
</dbReference>
<dbReference type="SMART" id="SM00267">
    <property type="entry name" value="GGDEF"/>
    <property type="match status" value="1"/>
</dbReference>
<sequence length="319" mass="36405">MTPAQPTNNEVQRLHLLHDLGILDTGREDRFERIVRVAAYISACPIVAISLVDEHRQWFKAKRGLAVNQTGRSESICGHAIHQLEPLVVSDTYLDERFADNPLVTGPPFIRFYAGFPFSLDNEHILGTLCVIDRQPRELDGPCQRALADLAHIVEHELTMTQQNVLDPLTGLLNRRGFKREISEYLNDDLVIEDRYTLLHFDVRQLHQLNHDYGKLAGDQILKTFARCLNDVFDDVGWIGRIEGCEFAALLIQQDADAVDNQLEQLYSRLSRQLSSYRYPFSYTAGLAHFSAVDHTVTLDTMLLDASNEVRHYPLPIER</sequence>
<proteinExistence type="predicted"/>
<dbReference type="InterPro" id="IPR029787">
    <property type="entry name" value="Nucleotide_cyclase"/>
</dbReference>